<dbReference type="AlphaFoldDB" id="A0A220UGJ8"/>
<keyword evidence="2" id="KW-0238">DNA-binding</keyword>
<dbReference type="InterPro" id="IPR038148">
    <property type="entry name" value="Tn1545/Tn916_Xis"/>
</dbReference>
<dbReference type="RefSeq" id="WP_000136520.1">
    <property type="nucleotide sequence ID" value="NZ_CP022358.1"/>
</dbReference>
<keyword evidence="3" id="KW-1185">Reference proteome</keyword>
<dbReference type="Pfam" id="PF12728">
    <property type="entry name" value="HTH_17"/>
    <property type="match status" value="1"/>
</dbReference>
<dbReference type="InterPro" id="IPR041657">
    <property type="entry name" value="HTH_17"/>
</dbReference>
<evidence type="ECO:0000259" key="1">
    <source>
        <dbReference type="Pfam" id="PF12728"/>
    </source>
</evidence>
<reference evidence="2 3" key="1">
    <citation type="submission" date="2017-07" db="EMBL/GenBank/DDBJ databases">
        <title>Phenotypical and genomic characterization of a clinical isolate of Shewanella bicestrii sp. nov. producing an extended-spectrum beta-lactamase and a new oxacillinase variant.</title>
        <authorList>
            <person name="Jousset A.B."/>
            <person name="Bonnin R.A."/>
            <person name="Girlich D."/>
            <person name="Dabos L."/>
            <person name="Potron A."/>
            <person name="Dortet L."/>
            <person name="Glaser P."/>
            <person name="Naas T."/>
        </authorList>
    </citation>
    <scope>NUCLEOTIDE SEQUENCE [LARGE SCALE GENOMIC DNA]</scope>
    <source>
        <strain evidence="2 3">JAB-1</strain>
    </source>
</reference>
<sequence length="114" mass="13439">MTEKEMLQRMLMDMSLLKKLITDHIKNEQRPDTTKEILTVEECAELTGLKKSTLYRLTHERKIPFFKPNGNRVFFRRADILAWLQSNRVASSDEIDKAAADHLVANRKLYGRRY</sequence>
<evidence type="ECO:0000313" key="3">
    <source>
        <dbReference type="Proteomes" id="UP000198367"/>
    </source>
</evidence>
<dbReference type="InterPro" id="IPR010093">
    <property type="entry name" value="SinI_DNA-bd"/>
</dbReference>
<evidence type="ECO:0000313" key="2">
    <source>
        <dbReference type="EMBL" id="ASK67364.1"/>
    </source>
</evidence>
<dbReference type="NCBIfam" id="TIGR01764">
    <property type="entry name" value="excise"/>
    <property type="match status" value="1"/>
</dbReference>
<organism evidence="2 3">
    <name type="scientific">Shewanella bicestrii</name>
    <dbReference type="NCBI Taxonomy" id="2018305"/>
    <lineage>
        <taxon>Bacteria</taxon>
        <taxon>Pseudomonadati</taxon>
        <taxon>Pseudomonadota</taxon>
        <taxon>Gammaproteobacteria</taxon>
        <taxon>Alteromonadales</taxon>
        <taxon>Shewanellaceae</taxon>
        <taxon>Shewanella</taxon>
    </lineage>
</organism>
<dbReference type="Proteomes" id="UP000198367">
    <property type="component" value="Chromosome"/>
</dbReference>
<proteinExistence type="predicted"/>
<dbReference type="Gene3D" id="3.90.105.50">
    <property type="match status" value="1"/>
</dbReference>
<dbReference type="KEGG" id="sbj:CF168_00010"/>
<dbReference type="EMBL" id="CP022358">
    <property type="protein sequence ID" value="ASK67364.1"/>
    <property type="molecule type" value="Genomic_DNA"/>
</dbReference>
<gene>
    <name evidence="2" type="ORF">CF168_00010</name>
</gene>
<name>A0A220UGJ8_9GAMM</name>
<protein>
    <submittedName>
        <fullName evidence="2">DNA-binding protein</fullName>
    </submittedName>
</protein>
<dbReference type="GO" id="GO:0003677">
    <property type="term" value="F:DNA binding"/>
    <property type="evidence" value="ECO:0007669"/>
    <property type="project" value="UniProtKB-KW"/>
</dbReference>
<feature type="domain" description="Helix-turn-helix" evidence="1">
    <location>
        <begin position="38"/>
        <end position="88"/>
    </location>
</feature>
<accession>A0A220UGJ8</accession>
<dbReference type="SUPFAM" id="SSF46955">
    <property type="entry name" value="Putative DNA-binding domain"/>
    <property type="match status" value="1"/>
</dbReference>
<dbReference type="InterPro" id="IPR009061">
    <property type="entry name" value="DNA-bd_dom_put_sf"/>
</dbReference>